<sequence length="292" mass="33379">MHAYLKTIGFSKIKTTKELQEILRDVVENYDRKKIVETEEHHLFAEFSKEYAYDCGITVCGEIDENNRFQMEYYYPYFEGGQISSYEEVSVERHVDKESFAGACDDMRLGITMIFYLTHAAEYLEMKQKNALQPLPLPLSVSGLAAEGTILLPIQKDPEQVEKERRSTQQKNSLISAARNGDEDAMESLTMDDIDTYAMISQRLTKEDVFSIVDSFFMPSGLECDQYSVMGEITEMNTTKNAVTGEQVYELGLVCNDVPIDICINEKDLFGVPEVGRRFKGQIWLQGMLEHL</sequence>
<gene>
    <name evidence="2" type="ORF">ERS852406_00280</name>
    <name evidence="3" type="ORF">ERS852498_01829</name>
</gene>
<reference evidence="4 5" key="1">
    <citation type="submission" date="2015-09" db="EMBL/GenBank/DDBJ databases">
        <authorList>
            <consortium name="Pathogen Informatics"/>
        </authorList>
    </citation>
    <scope>NUCLEOTIDE SEQUENCE [LARGE SCALE GENOMIC DNA]</scope>
    <source>
        <strain evidence="2 4">2789STDY5608849</strain>
        <strain evidence="3 5">2789STDY5834885</strain>
    </source>
</reference>
<dbReference type="EMBL" id="CYYV01000001">
    <property type="protein sequence ID" value="CUN47827.1"/>
    <property type="molecule type" value="Genomic_DNA"/>
</dbReference>
<dbReference type="Proteomes" id="UP000095706">
    <property type="component" value="Unassembled WGS sequence"/>
</dbReference>
<name>A0A174MNU6_9FIRM</name>
<evidence type="ECO:0000313" key="5">
    <source>
        <dbReference type="Proteomes" id="UP000095709"/>
    </source>
</evidence>
<organism evidence="3 5">
    <name type="scientific">Fusicatenibacter saccharivorans</name>
    <dbReference type="NCBI Taxonomy" id="1150298"/>
    <lineage>
        <taxon>Bacteria</taxon>
        <taxon>Bacillati</taxon>
        <taxon>Bacillota</taxon>
        <taxon>Clostridia</taxon>
        <taxon>Lachnospirales</taxon>
        <taxon>Lachnospiraceae</taxon>
        <taxon>Fusicatenibacter</taxon>
    </lineage>
</organism>
<dbReference type="Pfam" id="PF12997">
    <property type="entry name" value="DUF3881"/>
    <property type="match status" value="1"/>
</dbReference>
<dbReference type="AlphaFoldDB" id="A0A174MNU6"/>
<feature type="region of interest" description="Disordered" evidence="1">
    <location>
        <begin position="157"/>
        <end position="179"/>
    </location>
</feature>
<evidence type="ECO:0000313" key="2">
    <source>
        <dbReference type="EMBL" id="CUN47827.1"/>
    </source>
</evidence>
<protein>
    <submittedName>
        <fullName evidence="3">DUF based on E. rectale Gene description</fullName>
    </submittedName>
</protein>
<dbReference type="InterPro" id="IPR024541">
    <property type="entry name" value="DUF3881"/>
</dbReference>
<feature type="compositionally biased region" description="Basic and acidic residues" evidence="1">
    <location>
        <begin position="157"/>
        <end position="167"/>
    </location>
</feature>
<dbReference type="Proteomes" id="UP000095709">
    <property type="component" value="Unassembled WGS sequence"/>
</dbReference>
<evidence type="ECO:0000256" key="1">
    <source>
        <dbReference type="SAM" id="MobiDB-lite"/>
    </source>
</evidence>
<accession>A0A174MNU6</accession>
<dbReference type="EMBL" id="CZAL01000009">
    <property type="protein sequence ID" value="CUP36986.1"/>
    <property type="molecule type" value="Genomic_DNA"/>
</dbReference>
<evidence type="ECO:0000313" key="3">
    <source>
        <dbReference type="EMBL" id="CUP36986.1"/>
    </source>
</evidence>
<dbReference type="RefSeq" id="WP_055225936.1">
    <property type="nucleotide sequence ID" value="NZ_CAXSRP010000010.1"/>
</dbReference>
<evidence type="ECO:0000313" key="4">
    <source>
        <dbReference type="Proteomes" id="UP000095706"/>
    </source>
</evidence>
<proteinExistence type="predicted"/>